<dbReference type="EMBL" id="CAJNOO010000520">
    <property type="protein sequence ID" value="CAF0967684.1"/>
    <property type="molecule type" value="Genomic_DNA"/>
</dbReference>
<keyword evidence="1" id="KW-0597">Phosphoprotein</keyword>
<evidence type="ECO:0000313" key="4">
    <source>
        <dbReference type="EMBL" id="CAF0967684.1"/>
    </source>
</evidence>
<proteinExistence type="predicted"/>
<dbReference type="GO" id="GO:0016973">
    <property type="term" value="P:poly(A)+ mRNA export from nucleus"/>
    <property type="evidence" value="ECO:0007669"/>
    <property type="project" value="TreeGrafter"/>
</dbReference>
<dbReference type="Proteomes" id="UP000663882">
    <property type="component" value="Unassembled WGS sequence"/>
</dbReference>
<dbReference type="AlphaFoldDB" id="A0A814EE78"/>
<evidence type="ECO:0000313" key="3">
    <source>
        <dbReference type="EMBL" id="CAF0956405.1"/>
    </source>
</evidence>
<dbReference type="InterPro" id="IPR052240">
    <property type="entry name" value="SAP_domain_ribonucleoprotein"/>
</dbReference>
<protein>
    <recommendedName>
        <fullName evidence="7">THO1-MOS11 C-terminal domain-containing protein</fullName>
    </recommendedName>
</protein>
<evidence type="ECO:0008006" key="7">
    <source>
        <dbReference type="Google" id="ProtNLM"/>
    </source>
</evidence>
<reference evidence="4" key="1">
    <citation type="submission" date="2021-02" db="EMBL/GenBank/DDBJ databases">
        <authorList>
            <person name="Nowell W R."/>
        </authorList>
    </citation>
    <scope>NUCLEOTIDE SEQUENCE</scope>
</reference>
<evidence type="ECO:0000313" key="5">
    <source>
        <dbReference type="Proteomes" id="UP000663870"/>
    </source>
</evidence>
<evidence type="ECO:0000313" key="6">
    <source>
        <dbReference type="Proteomes" id="UP000663882"/>
    </source>
</evidence>
<feature type="region of interest" description="Disordered" evidence="2">
    <location>
        <begin position="134"/>
        <end position="156"/>
    </location>
</feature>
<keyword evidence="5" id="KW-1185">Reference proteome</keyword>
<evidence type="ECO:0000256" key="1">
    <source>
        <dbReference type="ARBA" id="ARBA00022553"/>
    </source>
</evidence>
<sequence>MATNKITEPKLPVENIKEIAETLTEFELNNGVISADNQNEEGAAVDKFKQRLDRFGKIAPEAKKISRALRFGTSHEAIDGTAKKRRLERFGAVPHSAEDEQQKKRLRADRFHLINSTSTIDEETKKKRMDRFGVVTPSTTNNNSTAGKSASTTPVLSDTIKKRAQRFGNISQAAKATTINEQKLKRTERFKPITNA</sequence>
<organism evidence="4 6">
    <name type="scientific">Rotaria sordida</name>
    <dbReference type="NCBI Taxonomy" id="392033"/>
    <lineage>
        <taxon>Eukaryota</taxon>
        <taxon>Metazoa</taxon>
        <taxon>Spiralia</taxon>
        <taxon>Gnathifera</taxon>
        <taxon>Rotifera</taxon>
        <taxon>Eurotatoria</taxon>
        <taxon>Bdelloidea</taxon>
        <taxon>Philodinida</taxon>
        <taxon>Philodinidae</taxon>
        <taxon>Rotaria</taxon>
    </lineage>
</organism>
<evidence type="ECO:0000256" key="2">
    <source>
        <dbReference type="SAM" id="MobiDB-lite"/>
    </source>
</evidence>
<dbReference type="Proteomes" id="UP000663870">
    <property type="component" value="Unassembled WGS sequence"/>
</dbReference>
<accession>A0A814EE78</accession>
<dbReference type="PANTHER" id="PTHR46551:SF1">
    <property type="entry name" value="SAP DOMAIN-CONTAINING RIBONUCLEOPROTEIN"/>
    <property type="match status" value="1"/>
</dbReference>
<comment type="caution">
    <text evidence="4">The sequence shown here is derived from an EMBL/GenBank/DDBJ whole genome shotgun (WGS) entry which is preliminary data.</text>
</comment>
<dbReference type="PANTHER" id="PTHR46551">
    <property type="entry name" value="SAP DOMAIN-CONTAINING RIBONUCLEOPROTEIN"/>
    <property type="match status" value="1"/>
</dbReference>
<dbReference type="GO" id="GO:0005634">
    <property type="term" value="C:nucleus"/>
    <property type="evidence" value="ECO:0007669"/>
    <property type="project" value="TreeGrafter"/>
</dbReference>
<feature type="compositionally biased region" description="Polar residues" evidence="2">
    <location>
        <begin position="146"/>
        <end position="156"/>
    </location>
</feature>
<gene>
    <name evidence="3" type="ORF">JXQ802_LOCUS11960</name>
    <name evidence="4" type="ORF">RFH988_LOCUS12462</name>
</gene>
<dbReference type="OrthoDB" id="5837849at2759"/>
<dbReference type="EMBL" id="CAJNOL010000242">
    <property type="protein sequence ID" value="CAF0956405.1"/>
    <property type="molecule type" value="Genomic_DNA"/>
</dbReference>
<name>A0A814EE78_9BILA</name>